<dbReference type="OrthoDB" id="7739434at2"/>
<dbReference type="Pfam" id="PF12710">
    <property type="entry name" value="HAD"/>
    <property type="match status" value="1"/>
</dbReference>
<dbReference type="Gene3D" id="1.20.1440.100">
    <property type="entry name" value="SG protein - dephosphorylation function"/>
    <property type="match status" value="1"/>
</dbReference>
<protein>
    <submittedName>
        <fullName evidence="1">HAD-IB family phosphatase</fullName>
    </submittedName>
</protein>
<keyword evidence="2" id="KW-1185">Reference proteome</keyword>
<dbReference type="InterPro" id="IPR036412">
    <property type="entry name" value="HAD-like_sf"/>
</dbReference>
<comment type="caution">
    <text evidence="1">The sequence shown here is derived from an EMBL/GenBank/DDBJ whole genome shotgun (WGS) entry which is preliminary data.</text>
</comment>
<sequence>MDNAVSGKSPLTPGKPLICFYDLDRTITSKPTWSLFLLRSAMHARPWRLGLIPAVGIAAALKSGGRLSRDRLKEVMHGLMLGRSVPKATMEEWANSFADYCLAKNIRPGALTSMAQDRAQGGMLVMATAAHHFYAEPIARRLNMDDVIATKAVQSERLITHRLADKNIYGPAKYAAVQSWLTGHGYSRDDVHIRFYSDHVTDAACLDFADEAFAVNPSAPLRVRAEQEGWNVVDWN</sequence>
<name>A0A6I4T6T8_9SPHN</name>
<dbReference type="AlphaFoldDB" id="A0A6I4T6T8"/>
<organism evidence="1 2">
    <name type="scientific">Altericroceibacterium endophyticum</name>
    <dbReference type="NCBI Taxonomy" id="1808508"/>
    <lineage>
        <taxon>Bacteria</taxon>
        <taxon>Pseudomonadati</taxon>
        <taxon>Pseudomonadota</taxon>
        <taxon>Alphaproteobacteria</taxon>
        <taxon>Sphingomonadales</taxon>
        <taxon>Erythrobacteraceae</taxon>
        <taxon>Altericroceibacterium</taxon>
    </lineage>
</organism>
<dbReference type="Gene3D" id="3.40.50.1000">
    <property type="entry name" value="HAD superfamily/HAD-like"/>
    <property type="match status" value="1"/>
</dbReference>
<dbReference type="SUPFAM" id="SSF56784">
    <property type="entry name" value="HAD-like"/>
    <property type="match status" value="1"/>
</dbReference>
<proteinExistence type="predicted"/>
<evidence type="ECO:0000313" key="1">
    <source>
        <dbReference type="EMBL" id="MXO65545.1"/>
    </source>
</evidence>
<dbReference type="NCBIfam" id="TIGR01488">
    <property type="entry name" value="HAD-SF-IB"/>
    <property type="match status" value="1"/>
</dbReference>
<dbReference type="Proteomes" id="UP000438476">
    <property type="component" value="Unassembled WGS sequence"/>
</dbReference>
<dbReference type="EMBL" id="WTYT01000003">
    <property type="protein sequence ID" value="MXO65545.1"/>
    <property type="molecule type" value="Genomic_DNA"/>
</dbReference>
<gene>
    <name evidence="1" type="ORF">GRI91_07245</name>
</gene>
<evidence type="ECO:0000313" key="2">
    <source>
        <dbReference type="Proteomes" id="UP000438476"/>
    </source>
</evidence>
<accession>A0A6I4T6T8</accession>
<dbReference type="InterPro" id="IPR023214">
    <property type="entry name" value="HAD_sf"/>
</dbReference>
<reference evidence="1 2" key="1">
    <citation type="submission" date="2019-12" db="EMBL/GenBank/DDBJ databases">
        <title>Genomic-based taxomic classification of the family Erythrobacteraceae.</title>
        <authorList>
            <person name="Xu L."/>
        </authorList>
    </citation>
    <scope>NUCLEOTIDE SEQUENCE [LARGE SCALE GENOMIC DNA]</scope>
    <source>
        <strain evidence="1 2">LMG 29518</strain>
    </source>
</reference>
<dbReference type="RefSeq" id="WP_160736004.1">
    <property type="nucleotide sequence ID" value="NZ_WTYT01000003.1"/>
</dbReference>